<dbReference type="EMBL" id="GG738911">
    <property type="protein sequence ID" value="EFC38081.1"/>
    <property type="molecule type" value="Genomic_DNA"/>
</dbReference>
<feature type="region of interest" description="Disordered" evidence="1">
    <location>
        <begin position="255"/>
        <end position="288"/>
    </location>
</feature>
<dbReference type="VEuPathDB" id="AmoebaDB:NAEGRDRAFT_59602"/>
<evidence type="ECO:0000313" key="3">
    <source>
        <dbReference type="Proteomes" id="UP000006671"/>
    </source>
</evidence>
<evidence type="ECO:0000313" key="2">
    <source>
        <dbReference type="EMBL" id="EFC38081.1"/>
    </source>
</evidence>
<dbReference type="AlphaFoldDB" id="D2VYM1"/>
<sequence>MNSQQIQKPQPIRTINNNNNTNSSTKGGSSLKFVVPNNQNNTSTIENQSTNNISSEIQGCRSGVNGHGCRMNNPPSSPSSYVSYDTKTPSSCTVHVTYLNATSPSSPNNTNNTCVATTTTIQNTNASNGSTESSFKRFPISQSPSVIDPAVTMQDHYFHTTIKTENAQFKNKCPSVSPNNTTPSTTPNSYSNTFQDSSVNPPNDSKPIATSQLSHPYNTSYHNNSNQSSLNSPFETTTHVEYPTMQHLPTLCSINPTQTTPISSNSQQAQTTQSSHLHVNHQQQTQQKQIPPNSYAARLFSMNNNNIHHHHQHHHSTTINPNNIINNSQSSPNSSSGGGQLITSMNNNSNITMNSHHQQQQPQIMKSDLGMNNNTCGNSSNNNSTTASMSSLPTPQPIPIMNNNKGTTTINHQHDNSMLPSPIMMTTSSFPQYNSMPMNVVANNSTHQIITTTVSATTCGERHGDNSPTTCGHHVQLSSLSNINPSNSSSSLSSSISSGHVKSNTTPNNILESTPSSHQQQQQQHDGYSSTTSSSSMSLKACSSSSIQQQNDDLSISSQQPERKKKRVNPPPPIMNSTTGHHLPPFIPIQPHPSLTPTHRNPPSPNMHSQYQQFAKIVPFGGMSQMPNVVGQPQPPPHGMPVPFYHSFTPFPTPITPTGIPPRMSNSNIMNATPSPTTPVPLASSPQGDAISSSSSNSDDSSSNTPTNSQQQSASAFPTSTPSSHYSYEIVIPGDSCSTIIKLNVGLTLDKFHDIRMKKTIFEAFIENQKTVNDGRSGISNETQKISTWRLKQVEIIKNICFFRFKLLDDGKPESPTVELDKNGYEINGNALAKVCESGPSRLAFSLDSYGKRVSKRLHKEKLVTCPFLITLTNGTKDFVKCVCVHLCINKRQKKTVITRADFDTLLRDKSYMVSLISIYASSTKKKPLDEESLSSDEDEQPLKILKRDPSGSAHTELRLKHGPGYMVSINNVTLRYPFAGVDPGPVDNWRVSLKGSEGEIDCQVLSVSTVESESSSSFSTVSIFFELPIISTKVSVLVVKYKNIEQSSNAAFYMIDDK</sequence>
<evidence type="ECO:0000256" key="1">
    <source>
        <dbReference type="SAM" id="MobiDB-lite"/>
    </source>
</evidence>
<feature type="region of interest" description="Disordered" evidence="1">
    <location>
        <begin position="930"/>
        <end position="952"/>
    </location>
</feature>
<feature type="compositionally biased region" description="Low complexity" evidence="1">
    <location>
        <begin position="481"/>
        <end position="498"/>
    </location>
</feature>
<reference evidence="2 3" key="1">
    <citation type="journal article" date="2010" name="Cell">
        <title>The genome of Naegleria gruberi illuminates early eukaryotic versatility.</title>
        <authorList>
            <person name="Fritz-Laylin L.K."/>
            <person name="Prochnik S.E."/>
            <person name="Ginger M.L."/>
            <person name="Dacks J.B."/>
            <person name="Carpenter M.L."/>
            <person name="Field M.C."/>
            <person name="Kuo A."/>
            <person name="Paredez A."/>
            <person name="Chapman J."/>
            <person name="Pham J."/>
            <person name="Shu S."/>
            <person name="Neupane R."/>
            <person name="Cipriano M."/>
            <person name="Mancuso J."/>
            <person name="Tu H."/>
            <person name="Salamov A."/>
            <person name="Lindquist E."/>
            <person name="Shapiro H."/>
            <person name="Lucas S."/>
            <person name="Grigoriev I.V."/>
            <person name="Cande W.Z."/>
            <person name="Fulton C."/>
            <person name="Rokhsar D.S."/>
            <person name="Dawson S.C."/>
        </authorList>
    </citation>
    <scope>NUCLEOTIDE SEQUENCE [LARGE SCALE GENOMIC DNA]</scope>
    <source>
        <strain evidence="2 3">NEG-M</strain>
    </source>
</reference>
<accession>D2VYM1</accession>
<keyword evidence="3" id="KW-1185">Reference proteome</keyword>
<feature type="compositionally biased region" description="Low complexity" evidence="1">
    <location>
        <begin position="689"/>
        <end position="722"/>
    </location>
</feature>
<feature type="region of interest" description="Disordered" evidence="1">
    <location>
        <begin position="481"/>
        <end position="608"/>
    </location>
</feature>
<feature type="compositionally biased region" description="Polar residues" evidence="1">
    <location>
        <begin position="194"/>
        <end position="234"/>
    </location>
</feature>
<gene>
    <name evidence="2" type="ORF">NAEGRDRAFT_59602</name>
</gene>
<feature type="compositionally biased region" description="Polar residues" evidence="1">
    <location>
        <begin position="547"/>
        <end position="560"/>
    </location>
</feature>
<dbReference type="RefSeq" id="XP_002670825.1">
    <property type="nucleotide sequence ID" value="XM_002670779.1"/>
</dbReference>
<feature type="compositionally biased region" description="Low complexity" evidence="1">
    <location>
        <begin position="16"/>
        <end position="25"/>
    </location>
</feature>
<dbReference type="Proteomes" id="UP000006671">
    <property type="component" value="Unassembled WGS sequence"/>
</dbReference>
<feature type="region of interest" description="Disordered" evidence="1">
    <location>
        <begin position="1"/>
        <end position="31"/>
    </location>
</feature>
<dbReference type="OMA" id="QREITHY"/>
<proteinExistence type="predicted"/>
<feature type="compositionally biased region" description="Low complexity" evidence="1">
    <location>
        <begin position="319"/>
        <end position="335"/>
    </location>
</feature>
<feature type="compositionally biased region" description="Acidic residues" evidence="1">
    <location>
        <begin position="931"/>
        <end position="940"/>
    </location>
</feature>
<feature type="region of interest" description="Disordered" evidence="1">
    <location>
        <begin position="169"/>
        <end position="234"/>
    </location>
</feature>
<feature type="compositionally biased region" description="Low complexity" evidence="1">
    <location>
        <begin position="342"/>
        <end position="355"/>
    </location>
</feature>
<dbReference type="GeneID" id="8857976"/>
<dbReference type="OrthoDB" id="10647975at2759"/>
<organism evidence="3">
    <name type="scientific">Naegleria gruberi</name>
    <name type="common">Amoeba</name>
    <dbReference type="NCBI Taxonomy" id="5762"/>
    <lineage>
        <taxon>Eukaryota</taxon>
        <taxon>Discoba</taxon>
        <taxon>Heterolobosea</taxon>
        <taxon>Tetramitia</taxon>
        <taxon>Eutetramitia</taxon>
        <taxon>Vahlkampfiidae</taxon>
        <taxon>Naegleria</taxon>
    </lineage>
</organism>
<feature type="compositionally biased region" description="Low complexity" evidence="1">
    <location>
        <begin position="174"/>
        <end position="193"/>
    </location>
</feature>
<feature type="compositionally biased region" description="Low complexity" evidence="1">
    <location>
        <begin position="263"/>
        <end position="275"/>
    </location>
</feature>
<dbReference type="InParanoid" id="D2VYM1"/>
<dbReference type="KEGG" id="ngr:NAEGRDRAFT_59602"/>
<feature type="compositionally biased region" description="Polar residues" evidence="1">
    <location>
        <begin position="500"/>
        <end position="518"/>
    </location>
</feature>
<protein>
    <submittedName>
        <fullName evidence="2">Predicted protein</fullName>
    </submittedName>
</protein>
<feature type="region of interest" description="Disordered" evidence="1">
    <location>
        <begin position="309"/>
        <end position="397"/>
    </location>
</feature>
<name>D2VYM1_NAEGR</name>
<feature type="compositionally biased region" description="Low complexity" evidence="1">
    <location>
        <begin position="519"/>
        <end position="546"/>
    </location>
</feature>
<feature type="compositionally biased region" description="Low complexity" evidence="1">
    <location>
        <begin position="372"/>
        <end position="391"/>
    </location>
</feature>
<feature type="region of interest" description="Disordered" evidence="1">
    <location>
        <begin position="655"/>
        <end position="722"/>
    </location>
</feature>
<feature type="compositionally biased region" description="Polar residues" evidence="1">
    <location>
        <begin position="664"/>
        <end position="675"/>
    </location>
</feature>